<comment type="caution">
    <text evidence="1">The sequence shown here is derived from an EMBL/GenBank/DDBJ whole genome shotgun (WGS) entry which is preliminary data.</text>
</comment>
<sequence length="234" mass="25690">MAYLTESKLSTVPIGLSTFPVSAKISISFLRRVKASTNMFRNRTKVLAPSRAAFPCFCRYLTFLDRTEYIPSRLIFILLGPGTPRFQLGGALSFDPEGACLSAPSYQHGSTRNLRSKEVPKAMPKEAKPTHTIQLDLRVASGVQGRGLCREGRSQGFSRPSSALPRQSQGILGFRMSCDVFAGDHPVVESRPSSPTQDCLRLFLYAGPPMCPHCPFGLTLNHPSNRHVSHVSLP</sequence>
<accession>A0A9P9FJJ8</accession>
<keyword evidence="2" id="KW-1185">Reference proteome</keyword>
<name>A0A9P9FJJ8_9HYPO</name>
<evidence type="ECO:0000313" key="1">
    <source>
        <dbReference type="EMBL" id="KAH7162659.1"/>
    </source>
</evidence>
<dbReference type="EMBL" id="JAGMUU010000001">
    <property type="protein sequence ID" value="KAH7162659.1"/>
    <property type="molecule type" value="Genomic_DNA"/>
</dbReference>
<proteinExistence type="predicted"/>
<evidence type="ECO:0000313" key="2">
    <source>
        <dbReference type="Proteomes" id="UP000717696"/>
    </source>
</evidence>
<dbReference type="AlphaFoldDB" id="A0A9P9FJJ8"/>
<gene>
    <name evidence="1" type="ORF">B0J13DRAFT_16115</name>
</gene>
<protein>
    <submittedName>
        <fullName evidence="1">Uncharacterized protein</fullName>
    </submittedName>
</protein>
<dbReference type="Proteomes" id="UP000717696">
    <property type="component" value="Unassembled WGS sequence"/>
</dbReference>
<reference evidence="1" key="1">
    <citation type="journal article" date="2021" name="Nat. Commun.">
        <title>Genetic determinants of endophytism in the Arabidopsis root mycobiome.</title>
        <authorList>
            <person name="Mesny F."/>
            <person name="Miyauchi S."/>
            <person name="Thiergart T."/>
            <person name="Pickel B."/>
            <person name="Atanasova L."/>
            <person name="Karlsson M."/>
            <person name="Huettel B."/>
            <person name="Barry K.W."/>
            <person name="Haridas S."/>
            <person name="Chen C."/>
            <person name="Bauer D."/>
            <person name="Andreopoulos W."/>
            <person name="Pangilinan J."/>
            <person name="LaButti K."/>
            <person name="Riley R."/>
            <person name="Lipzen A."/>
            <person name="Clum A."/>
            <person name="Drula E."/>
            <person name="Henrissat B."/>
            <person name="Kohler A."/>
            <person name="Grigoriev I.V."/>
            <person name="Martin F.M."/>
            <person name="Hacquard S."/>
        </authorList>
    </citation>
    <scope>NUCLEOTIDE SEQUENCE</scope>
    <source>
        <strain evidence="1">MPI-CAGE-AT-0021</strain>
    </source>
</reference>
<organism evidence="1 2">
    <name type="scientific">Dactylonectria estremocensis</name>
    <dbReference type="NCBI Taxonomy" id="1079267"/>
    <lineage>
        <taxon>Eukaryota</taxon>
        <taxon>Fungi</taxon>
        <taxon>Dikarya</taxon>
        <taxon>Ascomycota</taxon>
        <taxon>Pezizomycotina</taxon>
        <taxon>Sordariomycetes</taxon>
        <taxon>Hypocreomycetidae</taxon>
        <taxon>Hypocreales</taxon>
        <taxon>Nectriaceae</taxon>
        <taxon>Dactylonectria</taxon>
    </lineage>
</organism>